<gene>
    <name evidence="1" type="ORF">MLD38_024113</name>
</gene>
<organism evidence="1 2">
    <name type="scientific">Melastoma candidum</name>
    <dbReference type="NCBI Taxonomy" id="119954"/>
    <lineage>
        <taxon>Eukaryota</taxon>
        <taxon>Viridiplantae</taxon>
        <taxon>Streptophyta</taxon>
        <taxon>Embryophyta</taxon>
        <taxon>Tracheophyta</taxon>
        <taxon>Spermatophyta</taxon>
        <taxon>Magnoliopsida</taxon>
        <taxon>eudicotyledons</taxon>
        <taxon>Gunneridae</taxon>
        <taxon>Pentapetalae</taxon>
        <taxon>rosids</taxon>
        <taxon>malvids</taxon>
        <taxon>Myrtales</taxon>
        <taxon>Melastomataceae</taxon>
        <taxon>Melastomatoideae</taxon>
        <taxon>Melastomateae</taxon>
        <taxon>Melastoma</taxon>
    </lineage>
</organism>
<comment type="caution">
    <text evidence="1">The sequence shown here is derived from an EMBL/GenBank/DDBJ whole genome shotgun (WGS) entry which is preliminary data.</text>
</comment>
<evidence type="ECO:0000313" key="1">
    <source>
        <dbReference type="EMBL" id="KAI4339142.1"/>
    </source>
</evidence>
<name>A0ACB9NS66_9MYRT</name>
<accession>A0ACB9NS66</accession>
<proteinExistence type="predicted"/>
<protein>
    <submittedName>
        <fullName evidence="1">Uncharacterized protein</fullName>
    </submittedName>
</protein>
<keyword evidence="2" id="KW-1185">Reference proteome</keyword>
<reference evidence="2" key="1">
    <citation type="journal article" date="2023" name="Front. Plant Sci.">
        <title>Chromosomal-level genome assembly of Melastoma candidum provides insights into trichome evolution.</title>
        <authorList>
            <person name="Zhong Y."/>
            <person name="Wu W."/>
            <person name="Sun C."/>
            <person name="Zou P."/>
            <person name="Liu Y."/>
            <person name="Dai S."/>
            <person name="Zhou R."/>
        </authorList>
    </citation>
    <scope>NUCLEOTIDE SEQUENCE [LARGE SCALE GENOMIC DNA]</scope>
</reference>
<sequence>MLMEVQESQRADTANSLVYEANVRLRDPVYCCMGVISALQQQDQNQQSELNILRGEILNYKYREAAATSGLLLSSHHQHLTLYSSGGPVFMAVPRPPPTQAPHSQPQPLQQQQQQLLREPPLLPNSTSPSSVFTRPASSTVTNNITNENASYFG</sequence>
<dbReference type="EMBL" id="CM042886">
    <property type="protein sequence ID" value="KAI4339142.1"/>
    <property type="molecule type" value="Genomic_DNA"/>
</dbReference>
<dbReference type="Proteomes" id="UP001057402">
    <property type="component" value="Chromosome 7"/>
</dbReference>
<evidence type="ECO:0000313" key="2">
    <source>
        <dbReference type="Proteomes" id="UP001057402"/>
    </source>
</evidence>